<reference evidence="1" key="1">
    <citation type="journal article" date="2014" name="Front. Microbiol.">
        <title>High frequency of phylogenetically diverse reductive dehalogenase-homologous genes in deep subseafloor sedimentary metagenomes.</title>
        <authorList>
            <person name="Kawai M."/>
            <person name="Futagami T."/>
            <person name="Toyoda A."/>
            <person name="Takaki Y."/>
            <person name="Nishi S."/>
            <person name="Hori S."/>
            <person name="Arai W."/>
            <person name="Tsubouchi T."/>
            <person name="Morono Y."/>
            <person name="Uchiyama I."/>
            <person name="Ito T."/>
            <person name="Fujiyama A."/>
            <person name="Inagaki F."/>
            <person name="Takami H."/>
        </authorList>
    </citation>
    <scope>NUCLEOTIDE SEQUENCE</scope>
    <source>
        <strain evidence="1">Expedition CK06-06</strain>
    </source>
</reference>
<evidence type="ECO:0000313" key="1">
    <source>
        <dbReference type="EMBL" id="GAG60425.1"/>
    </source>
</evidence>
<name>X0YW35_9ZZZZ</name>
<feature type="non-terminal residue" evidence="1">
    <location>
        <position position="1"/>
    </location>
</feature>
<accession>X0YW35</accession>
<protein>
    <submittedName>
        <fullName evidence="1">Uncharacterized protein</fullName>
    </submittedName>
</protein>
<sequence length="52" mass="6250">NTIQIQTEIFTRHKTLTLLIGSYEEKDLQAETREYYQASKGYKNIKQWQTLK</sequence>
<dbReference type="AlphaFoldDB" id="X0YW35"/>
<organism evidence="1">
    <name type="scientific">marine sediment metagenome</name>
    <dbReference type="NCBI Taxonomy" id="412755"/>
    <lineage>
        <taxon>unclassified sequences</taxon>
        <taxon>metagenomes</taxon>
        <taxon>ecological metagenomes</taxon>
    </lineage>
</organism>
<dbReference type="EMBL" id="BART01007609">
    <property type="protein sequence ID" value="GAG60425.1"/>
    <property type="molecule type" value="Genomic_DNA"/>
</dbReference>
<comment type="caution">
    <text evidence="1">The sequence shown here is derived from an EMBL/GenBank/DDBJ whole genome shotgun (WGS) entry which is preliminary data.</text>
</comment>
<gene>
    <name evidence="1" type="ORF">S01H4_17290</name>
</gene>
<proteinExistence type="predicted"/>